<dbReference type="AlphaFoldDB" id="A0A0C2E539"/>
<reference evidence="2 4" key="1">
    <citation type="submission" date="2015-01" db="EMBL/GenBank/DDBJ databases">
        <title>Genome sequences of high lactate-tolerant strain Salinicoccus roseus W12 with industrial interest.</title>
        <authorList>
            <person name="Wang H."/>
            <person name="Yu B."/>
        </authorList>
    </citation>
    <scope>NUCLEOTIDE SEQUENCE [LARGE SCALE GENOMIC DNA]</scope>
    <source>
        <strain evidence="2 4">W12</strain>
    </source>
</reference>
<gene>
    <name evidence="3" type="ORF">F7P68_0010665</name>
    <name evidence="2" type="ORF">SN16_09280</name>
</gene>
<dbReference type="PANTHER" id="PTHR47739">
    <property type="entry name" value="TRNA1(VAL) (ADENINE(37)-N6)-METHYLTRANSFERASE"/>
    <property type="match status" value="1"/>
</dbReference>
<dbReference type="InterPro" id="IPR029063">
    <property type="entry name" value="SAM-dependent_MTases_sf"/>
</dbReference>
<dbReference type="Proteomes" id="UP000031546">
    <property type="component" value="Unassembled WGS sequence"/>
</dbReference>
<dbReference type="OrthoDB" id="9777257at2"/>
<dbReference type="EMBL" id="JABEVU030000001">
    <property type="protein sequence ID" value="MDB0580990.1"/>
    <property type="molecule type" value="Genomic_DNA"/>
</dbReference>
<reference evidence="3 5" key="4">
    <citation type="submission" date="2022-12" db="EMBL/GenBank/DDBJ databases">
        <title>Genome analysis and biological profiling of marine Salinicoccus roseus MOSEL-ME25.</title>
        <authorList>
            <person name="Mirza F.T."/>
            <person name="Xie Y."/>
            <person name="Shinwari Z.K."/>
        </authorList>
    </citation>
    <scope>NUCLEOTIDE SEQUENCE [LARGE SCALE GENOMIC DNA]</scope>
    <source>
        <strain evidence="3 5">MOSEL-ME25</strain>
    </source>
</reference>
<proteinExistence type="predicted"/>
<dbReference type="Proteomes" id="UP000527860">
    <property type="component" value="Unassembled WGS sequence"/>
</dbReference>
<organism evidence="2 4">
    <name type="scientific">Salinicoccus roseus</name>
    <dbReference type="NCBI Taxonomy" id="45670"/>
    <lineage>
        <taxon>Bacteria</taxon>
        <taxon>Bacillati</taxon>
        <taxon>Bacillota</taxon>
        <taxon>Bacilli</taxon>
        <taxon>Bacillales</taxon>
        <taxon>Staphylococcaceae</taxon>
        <taxon>Salinicoccus</taxon>
    </lineage>
</organism>
<protein>
    <submittedName>
        <fullName evidence="3">tRNA1(Val) (Adenine(37)-N6)-methyltransferase</fullName>
    </submittedName>
</protein>
<dbReference type="SUPFAM" id="SSF53335">
    <property type="entry name" value="S-adenosyl-L-methionine-dependent methyltransferases"/>
    <property type="match status" value="1"/>
</dbReference>
<evidence type="ECO:0000313" key="4">
    <source>
        <dbReference type="Proteomes" id="UP000031546"/>
    </source>
</evidence>
<dbReference type="GO" id="GO:0008168">
    <property type="term" value="F:methyltransferase activity"/>
    <property type="evidence" value="ECO:0007669"/>
    <property type="project" value="InterPro"/>
</dbReference>
<evidence type="ECO:0000313" key="2">
    <source>
        <dbReference type="EMBL" id="KIH70442.1"/>
    </source>
</evidence>
<sequence>MLKDGERVDELFRESMKIIQSKAVFSFSVDALLLANFTRFLKRDRSIIDLCSGNGIIPLLLSHRTGLPIEGVELQPELVDMAERSIVMNGKESQVRVSQGDIRNIREMYEHSSFDVITVNPPYFTNNQPLKNKGPHSIARHEIHIDLKGVIGAARFLVKNKGRLYMVHRAERSMEVVNELFNAGFRVRRLQYVYNDMTSGTALFVLIEAIFNSQAYADVLPPLYIYDLQGNYTEEMLAVYYG</sequence>
<reference evidence="3" key="3">
    <citation type="submission" date="2020-04" db="EMBL/GenBank/DDBJ databases">
        <authorList>
            <person name="Tanveer F."/>
            <person name="Xie Y."/>
            <person name="Shinwari Z.K."/>
        </authorList>
    </citation>
    <scope>NUCLEOTIDE SEQUENCE</scope>
    <source>
        <strain evidence="3">MOSEL-ME25</strain>
    </source>
</reference>
<dbReference type="InterPro" id="IPR050210">
    <property type="entry name" value="tRNA_Adenine-N(6)_MTase"/>
</dbReference>
<reference evidence="5" key="2">
    <citation type="submission" date="2020-04" db="EMBL/GenBank/DDBJ databases">
        <title>Genome analysis and biological profiling of marine Cellulosimicrobium funkei MOSEL-ME6.</title>
        <authorList>
            <person name="Tanveer F."/>
            <person name="Xie Y."/>
            <person name="Shinwari Z.K."/>
        </authorList>
    </citation>
    <scope>NUCLEOTIDE SEQUENCE [LARGE SCALE GENOMIC DNA]</scope>
    <source>
        <strain evidence="5">MOSEL-ME25</strain>
    </source>
</reference>
<dbReference type="RefSeq" id="WP_040106341.1">
    <property type="nucleotide sequence ID" value="NZ_CANLZD010000003.1"/>
</dbReference>
<name>A0A0C2E539_9STAP</name>
<comment type="caution">
    <text evidence="2">The sequence shown here is derived from an EMBL/GenBank/DDBJ whole genome shotgun (WGS) entry which is preliminary data.</text>
</comment>
<evidence type="ECO:0000313" key="3">
    <source>
        <dbReference type="EMBL" id="MDB0580990.1"/>
    </source>
</evidence>
<accession>A0A0C2E539</accession>
<evidence type="ECO:0000259" key="1">
    <source>
        <dbReference type="Pfam" id="PF05175"/>
    </source>
</evidence>
<dbReference type="Pfam" id="PF05175">
    <property type="entry name" value="MTS"/>
    <property type="match status" value="1"/>
</dbReference>
<dbReference type="STRING" id="45670.SN16_09280"/>
<feature type="domain" description="Methyltransferase small" evidence="1">
    <location>
        <begin position="17"/>
        <end position="175"/>
    </location>
</feature>
<dbReference type="InterPro" id="IPR007848">
    <property type="entry name" value="Small_mtfrase_dom"/>
</dbReference>
<dbReference type="EMBL" id="JXII01000007">
    <property type="protein sequence ID" value="KIH70442.1"/>
    <property type="molecule type" value="Genomic_DNA"/>
</dbReference>
<keyword evidence="5" id="KW-1185">Reference proteome</keyword>
<evidence type="ECO:0000313" key="5">
    <source>
        <dbReference type="Proteomes" id="UP000527860"/>
    </source>
</evidence>
<dbReference type="Gene3D" id="3.40.50.150">
    <property type="entry name" value="Vaccinia Virus protein VP39"/>
    <property type="match status" value="1"/>
</dbReference>
<dbReference type="CDD" id="cd02440">
    <property type="entry name" value="AdoMet_MTases"/>
    <property type="match status" value="1"/>
</dbReference>
<dbReference type="GeneID" id="77845748"/>
<dbReference type="PANTHER" id="PTHR47739:SF1">
    <property type="entry name" value="TRNA1(VAL) (ADENINE(37)-N6)-METHYLTRANSFERASE"/>
    <property type="match status" value="1"/>
</dbReference>